<evidence type="ECO:0000313" key="3">
    <source>
        <dbReference type="Proteomes" id="UP000827986"/>
    </source>
</evidence>
<organism evidence="2 3">
    <name type="scientific">Mauremys mutica</name>
    <name type="common">yellowpond turtle</name>
    <dbReference type="NCBI Taxonomy" id="74926"/>
    <lineage>
        <taxon>Eukaryota</taxon>
        <taxon>Metazoa</taxon>
        <taxon>Chordata</taxon>
        <taxon>Craniata</taxon>
        <taxon>Vertebrata</taxon>
        <taxon>Euteleostomi</taxon>
        <taxon>Archelosauria</taxon>
        <taxon>Testudinata</taxon>
        <taxon>Testudines</taxon>
        <taxon>Cryptodira</taxon>
        <taxon>Durocryptodira</taxon>
        <taxon>Testudinoidea</taxon>
        <taxon>Geoemydidae</taxon>
        <taxon>Geoemydinae</taxon>
        <taxon>Mauremys</taxon>
    </lineage>
</organism>
<sequence length="215" mass="21939">MKCFPQQQGPGTAPTQSCLGAACPTPGAAPASASPSTQPPGREPTTREAQPRETRSVSLNPWKAPVDPEAALPQCLAHGAGSHTHRQEPLAPGAGTSLPLKDPRAQQHLSPGARTPGGRNGQHVSSEFGAKEPCGAGMPLGSSPTQCVRADRALLHMGLQMNKCPLGGQMLGARGTTSLPWAWGASGPAGERAAAFLLRVSHLSPRGPAPSSPSP</sequence>
<keyword evidence="3" id="KW-1185">Reference proteome</keyword>
<feature type="compositionally biased region" description="Low complexity" evidence="1">
    <location>
        <begin position="1"/>
        <end position="36"/>
    </location>
</feature>
<name>A0A9D4B0D0_9SAUR</name>
<comment type="caution">
    <text evidence="2">The sequence shown here is derived from an EMBL/GenBank/DDBJ whole genome shotgun (WGS) entry which is preliminary data.</text>
</comment>
<dbReference type="Proteomes" id="UP000827986">
    <property type="component" value="Unassembled WGS sequence"/>
</dbReference>
<protein>
    <submittedName>
        <fullName evidence="2">Uncharacterized protein</fullName>
    </submittedName>
</protein>
<evidence type="ECO:0000256" key="1">
    <source>
        <dbReference type="SAM" id="MobiDB-lite"/>
    </source>
</evidence>
<feature type="compositionally biased region" description="Basic and acidic residues" evidence="1">
    <location>
        <begin position="44"/>
        <end position="55"/>
    </location>
</feature>
<dbReference type="PROSITE" id="PS51257">
    <property type="entry name" value="PROKAR_LIPOPROTEIN"/>
    <property type="match status" value="1"/>
</dbReference>
<accession>A0A9D4B0D0</accession>
<feature type="region of interest" description="Disordered" evidence="1">
    <location>
        <begin position="80"/>
        <end position="137"/>
    </location>
</feature>
<reference evidence="2" key="1">
    <citation type="submission" date="2021-09" db="EMBL/GenBank/DDBJ databases">
        <title>The genome of Mauremys mutica provides insights into the evolution of semi-aquatic lifestyle.</title>
        <authorList>
            <person name="Gong S."/>
            <person name="Gao Y."/>
        </authorList>
    </citation>
    <scope>NUCLEOTIDE SEQUENCE</scope>
    <source>
        <strain evidence="2">MM-2020</strain>
        <tissue evidence="2">Muscle</tissue>
    </source>
</reference>
<gene>
    <name evidence="2" type="ORF">KIL84_022101</name>
</gene>
<proteinExistence type="predicted"/>
<dbReference type="EMBL" id="JAHDVG010000476">
    <property type="protein sequence ID" value="KAH1175576.1"/>
    <property type="molecule type" value="Genomic_DNA"/>
</dbReference>
<evidence type="ECO:0000313" key="2">
    <source>
        <dbReference type="EMBL" id="KAH1175576.1"/>
    </source>
</evidence>
<dbReference type="AlphaFoldDB" id="A0A9D4B0D0"/>
<feature type="region of interest" description="Disordered" evidence="1">
    <location>
        <begin position="1"/>
        <end position="66"/>
    </location>
</feature>